<accession>A0A8S5SD62</accession>
<feature type="domain" description="HNH" evidence="1">
    <location>
        <begin position="31"/>
        <end position="82"/>
    </location>
</feature>
<reference evidence="2" key="1">
    <citation type="journal article" date="2021" name="Proc. Natl. Acad. Sci. U.S.A.">
        <title>A Catalog of Tens of Thousands of Viruses from Human Metagenomes Reveals Hidden Associations with Chronic Diseases.</title>
        <authorList>
            <person name="Tisza M.J."/>
            <person name="Buck C.B."/>
        </authorList>
    </citation>
    <scope>NUCLEOTIDE SEQUENCE</scope>
    <source>
        <strain evidence="2">Ctt1f11</strain>
    </source>
</reference>
<dbReference type="Gene3D" id="1.10.30.50">
    <property type="match status" value="1"/>
</dbReference>
<evidence type="ECO:0000313" key="2">
    <source>
        <dbReference type="EMBL" id="DAF48747.1"/>
    </source>
</evidence>
<dbReference type="Gene3D" id="3.40.50.300">
    <property type="entry name" value="P-loop containing nucleotide triphosphate hydrolases"/>
    <property type="match status" value="1"/>
</dbReference>
<dbReference type="InterPro" id="IPR003615">
    <property type="entry name" value="HNH_nuc"/>
</dbReference>
<dbReference type="InterPro" id="IPR027417">
    <property type="entry name" value="P-loop_NTPase"/>
</dbReference>
<dbReference type="CDD" id="cd00085">
    <property type="entry name" value="HNHc"/>
    <property type="match status" value="1"/>
</dbReference>
<sequence length="219" mass="25107">MPAHCKEINAFYHSKAWRDLSYLLRLNSGKCQRCGRIADMKQLHAHHKVLLTPSNVNDVSISLNPDNIEILCNSCHDEEHNRFGYAEHHIYIIYGAPCSGKTTYALERMSNNDIIVDLDMIYEMLTGQDGHEHSDGLRFIAFKIRDTLYDIIKTRYGRFNDAYIVAGLPHRGEREALARRLGAELVHIDTSEGECIKRASGRPSHTTQIIKNYFANFEE</sequence>
<dbReference type="GO" id="GO:0003676">
    <property type="term" value="F:nucleic acid binding"/>
    <property type="evidence" value="ECO:0007669"/>
    <property type="project" value="InterPro"/>
</dbReference>
<dbReference type="Pfam" id="PF13671">
    <property type="entry name" value="AAA_33"/>
    <property type="match status" value="1"/>
</dbReference>
<keyword evidence="2" id="KW-0378">Hydrolase</keyword>
<name>A0A8S5SD62_9CAUD</name>
<dbReference type="GO" id="GO:0008270">
    <property type="term" value="F:zinc ion binding"/>
    <property type="evidence" value="ECO:0007669"/>
    <property type="project" value="InterPro"/>
</dbReference>
<proteinExistence type="predicted"/>
<organism evidence="2">
    <name type="scientific">Siphoviridae sp. ctt1f11</name>
    <dbReference type="NCBI Taxonomy" id="2827959"/>
    <lineage>
        <taxon>Viruses</taxon>
        <taxon>Duplodnaviria</taxon>
        <taxon>Heunggongvirae</taxon>
        <taxon>Uroviricota</taxon>
        <taxon>Caudoviricetes</taxon>
    </lineage>
</organism>
<protein>
    <submittedName>
        <fullName evidence="2">HNH endonuclease</fullName>
    </submittedName>
</protein>
<dbReference type="SUPFAM" id="SSF52540">
    <property type="entry name" value="P-loop containing nucleoside triphosphate hydrolases"/>
    <property type="match status" value="1"/>
</dbReference>
<evidence type="ECO:0000259" key="1">
    <source>
        <dbReference type="Pfam" id="PF01844"/>
    </source>
</evidence>
<keyword evidence="2" id="KW-0255">Endonuclease</keyword>
<dbReference type="InterPro" id="IPR002711">
    <property type="entry name" value="HNH"/>
</dbReference>
<keyword evidence="2" id="KW-0540">Nuclease</keyword>
<dbReference type="Pfam" id="PF01844">
    <property type="entry name" value="HNH"/>
    <property type="match status" value="1"/>
</dbReference>
<dbReference type="GO" id="GO:0004519">
    <property type="term" value="F:endonuclease activity"/>
    <property type="evidence" value="ECO:0007669"/>
    <property type="project" value="UniProtKB-KW"/>
</dbReference>
<dbReference type="EMBL" id="BK032573">
    <property type="protein sequence ID" value="DAF48747.1"/>
    <property type="molecule type" value="Genomic_DNA"/>
</dbReference>